<evidence type="ECO:0000256" key="4">
    <source>
        <dbReference type="ARBA" id="ARBA00023163"/>
    </source>
</evidence>
<evidence type="ECO:0000256" key="2">
    <source>
        <dbReference type="ARBA" id="ARBA00022737"/>
    </source>
</evidence>
<proteinExistence type="predicted"/>
<name>A0A0R3WU70_HYDTA</name>
<protein>
    <submittedName>
        <fullName evidence="5">WD_REPEATS_REGION domain-containing protein</fullName>
    </submittedName>
</protein>
<dbReference type="WBParaSite" id="TTAC_0000431001-mRNA-1">
    <property type="protein sequence ID" value="TTAC_0000431001-mRNA-1"/>
    <property type="gene ID" value="TTAC_0000431001"/>
</dbReference>
<dbReference type="InterPro" id="IPR036322">
    <property type="entry name" value="WD40_repeat_dom_sf"/>
</dbReference>
<dbReference type="SUPFAM" id="SSF50978">
    <property type="entry name" value="WD40 repeat-like"/>
    <property type="match status" value="1"/>
</dbReference>
<keyword evidence="2" id="KW-0677">Repeat</keyword>
<dbReference type="InterPro" id="IPR051243">
    <property type="entry name" value="PcG_WD-repeat"/>
</dbReference>
<keyword evidence="4" id="KW-0804">Transcription</keyword>
<evidence type="ECO:0000256" key="1">
    <source>
        <dbReference type="ARBA" id="ARBA00022574"/>
    </source>
</evidence>
<evidence type="ECO:0000313" key="5">
    <source>
        <dbReference type="WBParaSite" id="TTAC_0000431001-mRNA-1"/>
    </source>
</evidence>
<dbReference type="PANTHER" id="PTHR10253">
    <property type="entry name" value="POLYCOMB PROTEIN"/>
    <property type="match status" value="1"/>
</dbReference>
<dbReference type="Gene3D" id="2.130.10.10">
    <property type="entry name" value="YVTN repeat-like/Quinoprotein amine dehydrogenase"/>
    <property type="match status" value="1"/>
</dbReference>
<organism evidence="5">
    <name type="scientific">Hydatigena taeniaeformis</name>
    <name type="common">Feline tapeworm</name>
    <name type="synonym">Taenia taeniaeformis</name>
    <dbReference type="NCBI Taxonomy" id="6205"/>
    <lineage>
        <taxon>Eukaryota</taxon>
        <taxon>Metazoa</taxon>
        <taxon>Spiralia</taxon>
        <taxon>Lophotrochozoa</taxon>
        <taxon>Platyhelminthes</taxon>
        <taxon>Cestoda</taxon>
        <taxon>Eucestoda</taxon>
        <taxon>Cyclophyllidea</taxon>
        <taxon>Taeniidae</taxon>
        <taxon>Hydatigera</taxon>
    </lineage>
</organism>
<evidence type="ECO:0000256" key="3">
    <source>
        <dbReference type="ARBA" id="ARBA00023015"/>
    </source>
</evidence>
<reference evidence="5" key="1">
    <citation type="submission" date="2017-02" db="UniProtKB">
        <authorList>
            <consortium name="WormBaseParasite"/>
        </authorList>
    </citation>
    <scope>IDENTIFICATION</scope>
</reference>
<sequence>LLQHFPDFSTRDAHGNYVDCARWFGSLVISKSCENAVVVWMPGDIESATAPASLDLHDLLPPRLIDIDSSSGCGNGPRARQMTGVPLETRCSLLHQLRLPDCDLWYVRFDLHLQQRLLALGTGVGLPRIFLWDLSDLGSTLSLVPKILHITATGAGNLNNFGAIRQTRFTGDGRILVAVGDNGLVVRFDRVG</sequence>
<accession>A0A0R3WU70</accession>
<keyword evidence="1" id="KW-0853">WD repeat</keyword>
<dbReference type="STRING" id="6205.A0A0R3WU70"/>
<keyword evidence="3" id="KW-0805">Transcription regulation</keyword>
<dbReference type="InterPro" id="IPR015943">
    <property type="entry name" value="WD40/YVTN_repeat-like_dom_sf"/>
</dbReference>
<dbReference type="AlphaFoldDB" id="A0A0R3WU70"/>